<feature type="domain" description="HD" evidence="3">
    <location>
        <begin position="15"/>
        <end position="177"/>
    </location>
</feature>
<dbReference type="AlphaFoldDB" id="A0A4R1NLY2"/>
<dbReference type="EMBL" id="SMGR01000001">
    <property type="protein sequence ID" value="TCL09406.1"/>
    <property type="molecule type" value="Genomic_DNA"/>
</dbReference>
<dbReference type="RefSeq" id="WP_132859444.1">
    <property type="nucleotide sequence ID" value="NZ_SMGR01000001.1"/>
</dbReference>
<proteinExistence type="predicted"/>
<dbReference type="GO" id="GO:0005737">
    <property type="term" value="C:cytoplasm"/>
    <property type="evidence" value="ECO:0007669"/>
    <property type="project" value="TreeGrafter"/>
</dbReference>
<evidence type="ECO:0000256" key="1">
    <source>
        <dbReference type="ARBA" id="ARBA00022723"/>
    </source>
</evidence>
<dbReference type="Gene3D" id="1.10.3210.10">
    <property type="entry name" value="Hypothetical protein af1432"/>
    <property type="match status" value="2"/>
</dbReference>
<dbReference type="GO" id="GO:0002953">
    <property type="term" value="F:5'-deoxynucleotidase activity"/>
    <property type="evidence" value="ECO:0007669"/>
    <property type="project" value="InterPro"/>
</dbReference>
<dbReference type="SUPFAM" id="SSF109604">
    <property type="entry name" value="HD-domain/PDEase-like"/>
    <property type="match status" value="2"/>
</dbReference>
<keyword evidence="1" id="KW-0479">Metal-binding</keyword>
<dbReference type="InterPro" id="IPR039356">
    <property type="entry name" value="YfbR/HDDC2"/>
</dbReference>
<accession>A0A4R1NLY2</accession>
<organism evidence="4 5">
    <name type="scientific">Shimia isoporae</name>
    <dbReference type="NCBI Taxonomy" id="647720"/>
    <lineage>
        <taxon>Bacteria</taxon>
        <taxon>Pseudomonadati</taxon>
        <taxon>Pseudomonadota</taxon>
        <taxon>Alphaproteobacteria</taxon>
        <taxon>Rhodobacterales</taxon>
        <taxon>Roseobacteraceae</taxon>
    </lineage>
</organism>
<protein>
    <submittedName>
        <fullName evidence="4">Putative hydrolase of HD superfamily</fullName>
    </submittedName>
</protein>
<evidence type="ECO:0000256" key="2">
    <source>
        <dbReference type="ARBA" id="ARBA00022801"/>
    </source>
</evidence>
<dbReference type="GO" id="GO:0046872">
    <property type="term" value="F:metal ion binding"/>
    <property type="evidence" value="ECO:0007669"/>
    <property type="project" value="UniProtKB-KW"/>
</dbReference>
<evidence type="ECO:0000313" key="5">
    <source>
        <dbReference type="Proteomes" id="UP000295673"/>
    </source>
</evidence>
<sequence>MTNRLEAQLAFLNEVDRLKGIQRSNVLQDLSRAENSAEHSWHLALFAMVFEPIAPTGVSIDRVIGMLLLHDLVEIDVGDHPIHLKTDWQSVAAAEAEAADRIFGLLPAEQGENLKALWQEFEAAETADAGFAKMLDYVQPVFQVLLATEPRPDHVAIARENLAYGRAAFIKEAYPDIFSHSESLLNGTSIDREDPLSRRLAFLSEADKLKSVLRATRILDMTRRENSGEHSWHIALYALTLSEHANREISLGRIVKMLLIHDLVEIDVGDSPIHGDHDISAMEAAEAAAADRIFGLLPENQAQAFRALWDEFEAAESNDAVFAKSIDRVQPVIGNLETEGGTWPEYNVTAQQLEDRVGWKVAKGAPAIWDHLQQRIADWFAANT</sequence>
<dbReference type="InterPro" id="IPR006674">
    <property type="entry name" value="HD_domain"/>
</dbReference>
<evidence type="ECO:0000313" key="4">
    <source>
        <dbReference type="EMBL" id="TCL09406.1"/>
    </source>
</evidence>
<dbReference type="PANTHER" id="PTHR11845">
    <property type="entry name" value="5'-DEOXYNUCLEOTIDASE HDDC2"/>
    <property type="match status" value="1"/>
</dbReference>
<reference evidence="4 5" key="1">
    <citation type="submission" date="2019-03" db="EMBL/GenBank/DDBJ databases">
        <title>Genomic Encyclopedia of Archaeal and Bacterial Type Strains, Phase II (KMG-II): from individual species to whole genera.</title>
        <authorList>
            <person name="Goeker M."/>
        </authorList>
    </citation>
    <scope>NUCLEOTIDE SEQUENCE [LARGE SCALE GENOMIC DNA]</scope>
    <source>
        <strain evidence="4 5">DSM 26433</strain>
    </source>
</reference>
<keyword evidence="5" id="KW-1185">Reference proteome</keyword>
<dbReference type="OrthoDB" id="9796032at2"/>
<dbReference type="Proteomes" id="UP000295673">
    <property type="component" value="Unassembled WGS sequence"/>
</dbReference>
<dbReference type="PANTHER" id="PTHR11845:SF13">
    <property type="entry name" value="5'-DEOXYNUCLEOTIDASE HDDC2"/>
    <property type="match status" value="1"/>
</dbReference>
<gene>
    <name evidence="4" type="ORF">BXY66_1452</name>
</gene>
<name>A0A4R1NLY2_9RHOB</name>
<keyword evidence="2 4" id="KW-0378">Hydrolase</keyword>
<feature type="domain" description="HD" evidence="3">
    <location>
        <begin position="206"/>
        <end position="369"/>
    </location>
</feature>
<evidence type="ECO:0000259" key="3">
    <source>
        <dbReference type="Pfam" id="PF13023"/>
    </source>
</evidence>
<dbReference type="Pfam" id="PF13023">
    <property type="entry name" value="HD_3"/>
    <property type="match status" value="2"/>
</dbReference>
<comment type="caution">
    <text evidence="4">The sequence shown here is derived from an EMBL/GenBank/DDBJ whole genome shotgun (WGS) entry which is preliminary data.</text>
</comment>